<reference evidence="7" key="1">
    <citation type="journal article" date="2019" name="Int. J. Syst. Evol. Microbiol.">
        <title>The Global Catalogue of Microorganisms (GCM) 10K type strain sequencing project: providing services to taxonomists for standard genome sequencing and annotation.</title>
        <authorList>
            <consortium name="The Broad Institute Genomics Platform"/>
            <consortium name="The Broad Institute Genome Sequencing Center for Infectious Disease"/>
            <person name="Wu L."/>
            <person name="Ma J."/>
        </authorList>
    </citation>
    <scope>NUCLEOTIDE SEQUENCE [LARGE SCALE GENOMIC DNA]</scope>
    <source>
        <strain evidence="7">CCUG 67170</strain>
    </source>
</reference>
<evidence type="ECO:0000256" key="2">
    <source>
        <dbReference type="SAM" id="Coils"/>
    </source>
</evidence>
<feature type="coiled-coil region" evidence="2">
    <location>
        <begin position="2087"/>
        <end position="2121"/>
    </location>
</feature>
<dbReference type="Pfam" id="PF02384">
    <property type="entry name" value="N6_Mtase"/>
    <property type="match status" value="1"/>
</dbReference>
<keyword evidence="6" id="KW-0347">Helicase</keyword>
<dbReference type="PANTHER" id="PTHR41313">
    <property type="entry name" value="ADENINE-SPECIFIC METHYLTRANSFERASE"/>
    <property type="match status" value="1"/>
</dbReference>
<evidence type="ECO:0000313" key="6">
    <source>
        <dbReference type="EMBL" id="MFC3928803.1"/>
    </source>
</evidence>
<evidence type="ECO:0000259" key="5">
    <source>
        <dbReference type="PROSITE" id="PS51194"/>
    </source>
</evidence>
<evidence type="ECO:0000259" key="4">
    <source>
        <dbReference type="PROSITE" id="PS51192"/>
    </source>
</evidence>
<feature type="domain" description="Helicase C-terminal" evidence="5">
    <location>
        <begin position="1891"/>
        <end position="2072"/>
    </location>
</feature>
<dbReference type="InterPro" id="IPR014001">
    <property type="entry name" value="Helicase_ATP-bd"/>
</dbReference>
<evidence type="ECO:0000256" key="1">
    <source>
        <dbReference type="ARBA" id="ARBA00023236"/>
    </source>
</evidence>
<dbReference type="RefSeq" id="WP_380427692.1">
    <property type="nucleotide sequence ID" value="NZ_JBHRZV010000052.1"/>
</dbReference>
<dbReference type="InterPro" id="IPR052933">
    <property type="entry name" value="DNA_Protect_Modify"/>
</dbReference>
<dbReference type="Gene3D" id="3.40.50.300">
    <property type="entry name" value="P-loop containing nucleotide triphosphate hydrolases"/>
    <property type="match status" value="2"/>
</dbReference>
<feature type="region of interest" description="Disordered" evidence="3">
    <location>
        <begin position="587"/>
        <end position="610"/>
    </location>
</feature>
<dbReference type="InterPro" id="IPR003356">
    <property type="entry name" value="DNA_methylase_A-5"/>
</dbReference>
<accession>A0ABV8CXP7</accession>
<dbReference type="GO" id="GO:0004386">
    <property type="term" value="F:helicase activity"/>
    <property type="evidence" value="ECO:0007669"/>
    <property type="project" value="UniProtKB-KW"/>
</dbReference>
<keyword evidence="6" id="KW-0067">ATP-binding</keyword>
<organism evidence="6 7">
    <name type="scientific">Streptococcus caprae</name>
    <dbReference type="NCBI Taxonomy" id="1640501"/>
    <lineage>
        <taxon>Bacteria</taxon>
        <taxon>Bacillati</taxon>
        <taxon>Bacillota</taxon>
        <taxon>Bacilli</taxon>
        <taxon>Lactobacillales</taxon>
        <taxon>Streptococcaceae</taxon>
        <taxon>Streptococcus</taxon>
    </lineage>
</organism>
<keyword evidence="1" id="KW-0742">SOS response</keyword>
<dbReference type="SUPFAM" id="SSF53335">
    <property type="entry name" value="S-adenosyl-L-methionine-dependent methyltransferases"/>
    <property type="match status" value="1"/>
</dbReference>
<keyword evidence="7" id="KW-1185">Reference proteome</keyword>
<dbReference type="InterPro" id="IPR029063">
    <property type="entry name" value="SAM-dependent_MTases_sf"/>
</dbReference>
<dbReference type="EMBL" id="JBHRZV010000052">
    <property type="protein sequence ID" value="MFC3928803.1"/>
    <property type="molecule type" value="Genomic_DNA"/>
</dbReference>
<dbReference type="Pfam" id="PF00271">
    <property type="entry name" value="Helicase_C"/>
    <property type="match status" value="1"/>
</dbReference>
<keyword evidence="2" id="KW-0175">Coiled coil</keyword>
<keyword evidence="6" id="KW-0378">Hydrolase</keyword>
<evidence type="ECO:0000313" key="7">
    <source>
        <dbReference type="Proteomes" id="UP001595807"/>
    </source>
</evidence>
<gene>
    <name evidence="6" type="ORF">ACFORF_09585</name>
</gene>
<dbReference type="PROSITE" id="PS51194">
    <property type="entry name" value="HELICASE_CTER"/>
    <property type="match status" value="1"/>
</dbReference>
<dbReference type="Gene3D" id="3.40.50.150">
    <property type="entry name" value="Vaccinia Virus protein VP39"/>
    <property type="match status" value="1"/>
</dbReference>
<keyword evidence="1" id="KW-0227">DNA damage</keyword>
<dbReference type="SUPFAM" id="SSF52540">
    <property type="entry name" value="P-loop containing nucleoside triphosphate hydrolases"/>
    <property type="match status" value="2"/>
</dbReference>
<dbReference type="SMART" id="SM00490">
    <property type="entry name" value="HELICc"/>
    <property type="match status" value="1"/>
</dbReference>
<dbReference type="CDD" id="cd02440">
    <property type="entry name" value="AdoMet_MTases"/>
    <property type="match status" value="1"/>
</dbReference>
<dbReference type="InterPro" id="IPR027417">
    <property type="entry name" value="P-loop_NTPase"/>
</dbReference>
<dbReference type="PRINTS" id="PR00507">
    <property type="entry name" value="N12N6MTFRASE"/>
</dbReference>
<dbReference type="Proteomes" id="UP001595807">
    <property type="component" value="Unassembled WGS sequence"/>
</dbReference>
<dbReference type="Pfam" id="PF04851">
    <property type="entry name" value="ResIII"/>
    <property type="match status" value="1"/>
</dbReference>
<dbReference type="InterPro" id="IPR006935">
    <property type="entry name" value="Helicase/UvrB_N"/>
</dbReference>
<sequence>MNTQAISHRLRQHQHQDLAIKEAFLRFQAHHFDKPWERLLETFIEQEGHVPLFPTPYDVSEELVAFLSQGDQPFEHLGAYAYHFAQTGLRQIPQLTPFEKDMVVLVATYNLAVYCQLLDQQGSYHGVSLKRLVSQMEQVDFINVSKVANNLADRISRDLDLFILNYEAPTIPKPELTFETTDQDLVAHYGQPVARLDKTSLLVAHLPAYQDLPLGIKAEIITQFDQKKAEFSQVKPEETVRFEEVDNVVTAYLTNQAEPLSSYDRRLGKSQHYEAYEHLNLTQKFAILSHYDELAKLERPLQFRLGDFDEERRQTPIYEGETIFTYLEADGSADELAREPGSQELAELVDLSRQLLARNYQLLEEAGVPVEDFPESSRGVLLDAVGKYRLPRKELLYLGQYPHATVNQLRLAVELLDQGLDRDSVTFFLESSLPYERLVFVANRITKDGLKLEEAKIFERMAQAEPDKASRLLLEELQAKEPESAFDDSLSELKEEVHRIYPLGSLVHYGSHLFEVAGIWEDQGQIRIELAALPDDDVLDSPVFYVGSLGALEKSQLVYRPEKSEAFKESNDFAVTKDSDDIDLFSFLDDSQTDPTSDKGPAERTEAPKDQAVIQDEPSVLEKEPELVKVEPVQNFAFPEDLTDFYPKGTRAKVEANLAAIRLVKELGKSGRQANSAEQEILAKYVGWGGLANSFFDDYNPQFEIERAELKRLVSDKEYSDMKQSSLTAYYTDPAIVRAMWDKLIADGFTGGRVLDPSMGTGNFFAAMPEQLREKCELYGVELDGITGAIAKQLHPNVTIFVQGFEDVPFQTDSFDLVISNIPFGNFRIADNRYDKPYMIHDYFIKKSLDVVHDTGQVVVISSTGTMDKRVDNVLQDIKATTQFLGGVRLPDSAFKAIAGTNVTTDILFFQKDLNKRAFTDDFAFLGSKRYAKDDRIWLNPYFDGENNSQVLGTYEVKNFNGGTLSLKGNGQPLVHELTQALKQVAPPQTKDNVFIQPQVLMEKTVDKTIPQAIWDSLELYSFGYEGDTVYYRDRDGIRVGAKTEEISYYVTETGDFVAWDAKYSQAAIDRFVALTVTDETAVDVYLSKEATKTGRHKGLFKKTVFYEGTLSDKEVARIKGMVNLRNTYQEMIDLQRDYDYDRDVFEGLLGDLNVQYDRFVRRYGYLNSNVNRNLFDSDDKYSLLASLEDEYIDPVDKKVKYKKSLAFEKALVRPDRILKEVKTAQDALNASLADGRGVDIAFMMSLYPGKTEGDVIEELGDLVLLDPAYALLGKVVYVSRQDFLSGDILTKLDQVDLLQKEDNALADWGYYQTLLEAVKPRQIGLADIAYRIGSRWIPNEVYGQFAHVVILGEEKTLDDPSLTEVIEVSPIDGTYTLSKDFTNRRVSAQEAAMGVRGSRYDSGRKVFENLLNSNQPTITQTVKDGDKQKQVTDAERTSLLRSREADMQGLFQDFVLSSPEVQTLIADTYNSLYNRTVSKTYDGSHLVIDGLAQNITLRPHQKNAIQRIVEEKRALLAHEVGSGKTLTMLGAGFKLKELGVVNKPLYVVPSSLTAQFGQEILKFFPTKKVFVTTKKDFVKSRRKQFVSRIITGDYDAIVIGDSQFEKIPMSKAKQETYILDKLGQMREIHLNSENDYTVKESERAIRSLEERLEELQKLDRDSFIEFENLGIDCLFVDEAHHFKNIRPITGLGNVAGITNITAKKNVDMEMKVRQVQSEHDNRHVIFATGTPVSNSISELYTMMNYVQPDVLERYQVAHFDSWVGAFGQIENSMELSPTGDKYQPKKRFKKFVNLPELMRIYKETADIQTSDMLDLPVPEARIIPVESELTDSQRYYLEELVARSEDIKNGLVEPTVDNMLKITGEARKLAIDMRLIDPAYKLSDSQKLLQVVDNVERIYRENMATESTQMIFSDIGTPKKDGTVFDIYNELKTLLVDRGIPANQIAFVHDANTDDKKNSLSRQVNSGEVRILMASTEKGGTGLNVQAKMKAVHHLDVPWRPSDIVQRNGRLIRQGNQHQEVDIYHYITKGSFDNYLWQTQENKLKYITQIMTSKEPVRAAEDIDEQTMTASDFKALATGNPFLKLKMELENELGLLDNERRAFERTKDDYRQTIRVAERDLPVMEKRLSLYDQDIERSKNSKGKDFVMSFGSQTYTEKGEAGEYLHQLIRQNRSETKELRTLAHYRGFALKVTTRSMTEPVPEIVTLRVVGDNQYSVSLDLKSPIGTLQRINNVIDDIEQDKETTEALAKTMRDKAAVAKEQIERVFSKEEHYQNLKAQYDVLAPLIEAGEATEVIEEALAPFLNQPNQQEIVLDDQLSLDI</sequence>
<keyword evidence="6" id="KW-0547">Nucleotide-binding</keyword>
<feature type="compositionally biased region" description="Basic and acidic residues" evidence="3">
    <location>
        <begin position="596"/>
        <end position="609"/>
    </location>
</feature>
<dbReference type="PANTHER" id="PTHR41313:SF1">
    <property type="entry name" value="DNA METHYLASE ADENINE-SPECIFIC DOMAIN-CONTAINING PROTEIN"/>
    <property type="match status" value="1"/>
</dbReference>
<dbReference type="SMART" id="SM00487">
    <property type="entry name" value="DEXDc"/>
    <property type="match status" value="1"/>
</dbReference>
<dbReference type="PROSITE" id="PS51192">
    <property type="entry name" value="HELICASE_ATP_BIND_1"/>
    <property type="match status" value="1"/>
</dbReference>
<dbReference type="InterPro" id="IPR001650">
    <property type="entry name" value="Helicase_C-like"/>
</dbReference>
<protein>
    <submittedName>
        <fullName evidence="6">DEAD/DEAH box helicase family protein</fullName>
    </submittedName>
</protein>
<evidence type="ECO:0000256" key="3">
    <source>
        <dbReference type="SAM" id="MobiDB-lite"/>
    </source>
</evidence>
<comment type="caution">
    <text evidence="6">The sequence shown here is derived from an EMBL/GenBank/DDBJ whole genome shotgun (WGS) entry which is preliminary data.</text>
</comment>
<feature type="domain" description="Helicase ATP-binding" evidence="4">
    <location>
        <begin position="1506"/>
        <end position="1750"/>
    </location>
</feature>
<name>A0ABV8CXP7_9STRE</name>
<proteinExistence type="predicted"/>
<feature type="coiled-coil region" evidence="2">
    <location>
        <begin position="2229"/>
        <end position="2256"/>
    </location>
</feature>